<evidence type="ECO:0000256" key="1">
    <source>
        <dbReference type="SAM" id="MobiDB-lite"/>
    </source>
</evidence>
<dbReference type="Gene3D" id="2.60.200.20">
    <property type="match status" value="1"/>
</dbReference>
<dbReference type="Pfam" id="PF00498">
    <property type="entry name" value="FHA"/>
    <property type="match status" value="1"/>
</dbReference>
<dbReference type="PROSITE" id="PS50006">
    <property type="entry name" value="FHA_DOMAIN"/>
    <property type="match status" value="1"/>
</dbReference>
<reference evidence="3 4" key="1">
    <citation type="journal article" date="2017" name="Gigascience">
        <title>Genome sequence of the small brown planthopper, Laodelphax striatellus.</title>
        <authorList>
            <person name="Zhu J."/>
            <person name="Jiang F."/>
            <person name="Wang X."/>
            <person name="Yang P."/>
            <person name="Bao Y."/>
            <person name="Zhao W."/>
            <person name="Wang W."/>
            <person name="Lu H."/>
            <person name="Wang Q."/>
            <person name="Cui N."/>
            <person name="Li J."/>
            <person name="Chen X."/>
            <person name="Luo L."/>
            <person name="Yu J."/>
            <person name="Kang L."/>
            <person name="Cui F."/>
        </authorList>
    </citation>
    <scope>NUCLEOTIDE SEQUENCE [LARGE SCALE GENOMIC DNA]</scope>
    <source>
        <strain evidence="3">Lst14</strain>
    </source>
</reference>
<dbReference type="OrthoDB" id="1919692at2759"/>
<keyword evidence="4" id="KW-1185">Reference proteome</keyword>
<dbReference type="EMBL" id="QKKF02009269">
    <property type="protein sequence ID" value="RZF45324.1"/>
    <property type="molecule type" value="Genomic_DNA"/>
</dbReference>
<dbReference type="Proteomes" id="UP000291343">
    <property type="component" value="Unassembled WGS sequence"/>
</dbReference>
<organism evidence="3 4">
    <name type="scientific">Laodelphax striatellus</name>
    <name type="common">Small brown planthopper</name>
    <name type="synonym">Delphax striatella</name>
    <dbReference type="NCBI Taxonomy" id="195883"/>
    <lineage>
        <taxon>Eukaryota</taxon>
        <taxon>Metazoa</taxon>
        <taxon>Ecdysozoa</taxon>
        <taxon>Arthropoda</taxon>
        <taxon>Hexapoda</taxon>
        <taxon>Insecta</taxon>
        <taxon>Pterygota</taxon>
        <taxon>Neoptera</taxon>
        <taxon>Paraneoptera</taxon>
        <taxon>Hemiptera</taxon>
        <taxon>Auchenorrhyncha</taxon>
        <taxon>Fulgoroidea</taxon>
        <taxon>Delphacidae</taxon>
        <taxon>Criomorphinae</taxon>
        <taxon>Laodelphax</taxon>
    </lineage>
</organism>
<dbReference type="InterPro" id="IPR000253">
    <property type="entry name" value="FHA_dom"/>
</dbReference>
<accession>A0A482XI35</accession>
<dbReference type="InterPro" id="IPR008984">
    <property type="entry name" value="SMAD_FHA_dom_sf"/>
</dbReference>
<evidence type="ECO:0000313" key="4">
    <source>
        <dbReference type="Proteomes" id="UP000291343"/>
    </source>
</evidence>
<comment type="caution">
    <text evidence="3">The sequence shown here is derived from an EMBL/GenBank/DDBJ whole genome shotgun (WGS) entry which is preliminary data.</text>
</comment>
<feature type="region of interest" description="Disordered" evidence="1">
    <location>
        <begin position="1"/>
        <end position="53"/>
    </location>
</feature>
<feature type="domain" description="FHA" evidence="2">
    <location>
        <begin position="104"/>
        <end position="158"/>
    </location>
</feature>
<gene>
    <name evidence="3" type="ORF">LSTR_LSTR010411</name>
</gene>
<name>A0A482XI35_LAOST</name>
<evidence type="ECO:0000259" key="2">
    <source>
        <dbReference type="PROSITE" id="PS50006"/>
    </source>
</evidence>
<protein>
    <recommendedName>
        <fullName evidence="2">FHA domain-containing protein</fullName>
    </recommendedName>
</protein>
<dbReference type="SUPFAM" id="SSF49879">
    <property type="entry name" value="SMAD/FHA domain"/>
    <property type="match status" value="1"/>
</dbReference>
<feature type="compositionally biased region" description="Low complexity" evidence="1">
    <location>
        <begin position="1"/>
        <end position="19"/>
    </location>
</feature>
<dbReference type="AlphaFoldDB" id="A0A482XI35"/>
<dbReference type="InParanoid" id="A0A482XI35"/>
<proteinExistence type="predicted"/>
<evidence type="ECO:0000313" key="3">
    <source>
        <dbReference type="EMBL" id="RZF45324.1"/>
    </source>
</evidence>
<sequence length="250" mass="28017">MDSKDPQQSTSSQQAPSASKRSLPDAEDAESQSKRMKTSETPVNVDESRPEEEVKKLTLEKMLAILCAEGHLLRGPPPKRRKVIGILLPPIECKKKPILIKGSVSIGRSPSCDIVLTKYGTCSNISDHHATITYDRSTGIFELLNYSKTFTVVDNLGYSNSAYPNSQPGPLSQIDEYIANRRTATSEEIDEMLNELYVNDECRVRHGKVYRHCAYQRYLKLCFPGCAILKHGSALRFGCIEFIFCSLHQM</sequence>
<dbReference type="STRING" id="195883.A0A482XI35"/>